<dbReference type="EMBL" id="CP009336">
    <property type="protein sequence ID" value="AJG79484.1"/>
    <property type="molecule type" value="Genomic_DNA"/>
</dbReference>
<dbReference type="KEGG" id="btw:BF38_5600"/>
<dbReference type="Pfam" id="PF11213">
    <property type="entry name" value="DUF3006"/>
    <property type="match status" value="1"/>
</dbReference>
<protein>
    <recommendedName>
        <fullName evidence="3">Pyruvate kinase</fullName>
    </recommendedName>
</protein>
<evidence type="ECO:0000313" key="2">
    <source>
        <dbReference type="Proteomes" id="UP000031876"/>
    </source>
</evidence>
<dbReference type="Gene3D" id="6.20.120.50">
    <property type="match status" value="1"/>
</dbReference>
<geneLocation type="plasmid" evidence="1 2">
    <name>1</name>
</geneLocation>
<keyword evidence="1" id="KW-0614">Plasmid</keyword>
<evidence type="ECO:0000313" key="1">
    <source>
        <dbReference type="EMBL" id="AJG79484.1"/>
    </source>
</evidence>
<proteinExistence type="predicted"/>
<evidence type="ECO:0008006" key="3">
    <source>
        <dbReference type="Google" id="ProtNLM"/>
    </source>
</evidence>
<gene>
    <name evidence="1" type="ORF">BF38_5600</name>
</gene>
<organism evidence="1 2">
    <name type="scientific">Bacillus thuringiensis</name>
    <dbReference type="NCBI Taxonomy" id="1428"/>
    <lineage>
        <taxon>Bacteria</taxon>
        <taxon>Bacillati</taxon>
        <taxon>Bacillota</taxon>
        <taxon>Bacilli</taxon>
        <taxon>Bacillales</taxon>
        <taxon>Bacillaceae</taxon>
        <taxon>Bacillus</taxon>
        <taxon>Bacillus cereus group</taxon>
    </lineage>
</organism>
<dbReference type="Proteomes" id="UP000031876">
    <property type="component" value="Plasmid 1"/>
</dbReference>
<accession>A0AB33B745</accession>
<dbReference type="RefSeq" id="WP_001077916.1">
    <property type="nucleotide sequence ID" value="NZ_CP009336.1"/>
</dbReference>
<dbReference type="InterPro" id="IPR021377">
    <property type="entry name" value="DUF3006"/>
</dbReference>
<sequence>MNRAIIDRFEGDLVVIEINEEMIDVPRENIPSDAREGEVLIVNGNVYTIDKNETNKRKREIQELMDKLFES</sequence>
<name>A0AB33B745_BACTU</name>
<reference evidence="1 2" key="1">
    <citation type="journal article" date="2015" name="Genome Announc.">
        <title>Complete genome sequences for 35 biothreat assay-relevant bacillus species.</title>
        <authorList>
            <person name="Johnson S.L."/>
            <person name="Daligault H.E."/>
            <person name="Davenport K.W."/>
            <person name="Jaissle J."/>
            <person name="Frey K.G."/>
            <person name="Ladner J.T."/>
            <person name="Broomall S.M."/>
            <person name="Bishop-Lilly K.A."/>
            <person name="Bruce D.C."/>
            <person name="Gibbons H.S."/>
            <person name="Coyne S.R."/>
            <person name="Lo C.C."/>
            <person name="Meincke L."/>
            <person name="Munk A.C."/>
            <person name="Koroleva G.I."/>
            <person name="Rosenzweig C.N."/>
            <person name="Palacios G.F."/>
            <person name="Redden C.L."/>
            <person name="Minogue T.D."/>
            <person name="Chain P.S."/>
        </authorList>
    </citation>
    <scope>NUCLEOTIDE SEQUENCE [LARGE SCALE GENOMIC DNA]</scope>
    <source>
        <strain evidence="1 2">HD1011</strain>
    </source>
</reference>
<dbReference type="AlphaFoldDB" id="A0AB33B745"/>